<proteinExistence type="predicted"/>
<evidence type="ECO:0008006" key="3">
    <source>
        <dbReference type="Google" id="ProtNLM"/>
    </source>
</evidence>
<accession>A0ABT2IMW1</accession>
<sequence>MKEDINNFKSVLKAYFTQHNVSIVFMGEKDNPLIVDSSTGEALYCSFSRDNSGVVFGFNNNIKKFYISFVDLLDDSRFNFNHWYKTSTKKKIYIFQSENQYFQRYNVKEQEFVPIFTPELDRSYFVFRLEKALLFQRKMNQNGIILKIIRQWEDQKRIC</sequence>
<dbReference type="EMBL" id="JANZQH010000015">
    <property type="protein sequence ID" value="MCT2410005.1"/>
    <property type="molecule type" value="Genomic_DNA"/>
</dbReference>
<organism evidence="1 2">
    <name type="scientific">Chryseobacterium pyrolae</name>
    <dbReference type="NCBI Taxonomy" id="2987481"/>
    <lineage>
        <taxon>Bacteria</taxon>
        <taxon>Pseudomonadati</taxon>
        <taxon>Bacteroidota</taxon>
        <taxon>Flavobacteriia</taxon>
        <taxon>Flavobacteriales</taxon>
        <taxon>Weeksellaceae</taxon>
        <taxon>Chryseobacterium group</taxon>
        <taxon>Chryseobacterium</taxon>
    </lineage>
</organism>
<protein>
    <recommendedName>
        <fullName evidence="3">Immunity protein 63 domain-containing protein</fullName>
    </recommendedName>
</protein>
<reference evidence="1" key="1">
    <citation type="submission" date="2022-08" db="EMBL/GenBank/DDBJ databases">
        <title>Chryseobacterium antibioticum,isolated from the rhizosphere soil of Pyrola in Tibet.</title>
        <authorList>
            <person name="Kan Y."/>
        </authorList>
    </citation>
    <scope>NUCLEOTIDE SEQUENCE</scope>
    <source>
        <strain evidence="1">Pc2-12</strain>
    </source>
</reference>
<dbReference type="Proteomes" id="UP001142057">
    <property type="component" value="Unassembled WGS sequence"/>
</dbReference>
<evidence type="ECO:0000313" key="1">
    <source>
        <dbReference type="EMBL" id="MCT2410005.1"/>
    </source>
</evidence>
<dbReference type="RefSeq" id="WP_259831708.1">
    <property type="nucleotide sequence ID" value="NZ_JANZQH010000015.1"/>
</dbReference>
<gene>
    <name evidence="1" type="ORF">NZD88_20815</name>
</gene>
<keyword evidence="2" id="KW-1185">Reference proteome</keyword>
<comment type="caution">
    <text evidence="1">The sequence shown here is derived from an EMBL/GenBank/DDBJ whole genome shotgun (WGS) entry which is preliminary data.</text>
</comment>
<name>A0ABT2IMW1_9FLAO</name>
<evidence type="ECO:0000313" key="2">
    <source>
        <dbReference type="Proteomes" id="UP001142057"/>
    </source>
</evidence>